<organism evidence="3">
    <name type="scientific">Fagus sylvatica</name>
    <name type="common">Beechnut</name>
    <dbReference type="NCBI Taxonomy" id="28930"/>
    <lineage>
        <taxon>Eukaryota</taxon>
        <taxon>Viridiplantae</taxon>
        <taxon>Streptophyta</taxon>
        <taxon>Embryophyta</taxon>
        <taxon>Tracheophyta</taxon>
        <taxon>Spermatophyta</taxon>
        <taxon>Magnoliopsida</taxon>
        <taxon>eudicotyledons</taxon>
        <taxon>Gunneridae</taxon>
        <taxon>Pentapetalae</taxon>
        <taxon>rosids</taxon>
        <taxon>fabids</taxon>
        <taxon>Fagales</taxon>
        <taxon>Fagaceae</taxon>
        <taxon>Fagus</taxon>
    </lineage>
</organism>
<dbReference type="Pfam" id="PF07727">
    <property type="entry name" value="RVT_2"/>
    <property type="match status" value="1"/>
</dbReference>
<dbReference type="PANTHER" id="PTHR11439">
    <property type="entry name" value="GAG-POL-RELATED RETROTRANSPOSON"/>
    <property type="match status" value="1"/>
</dbReference>
<dbReference type="CDD" id="cd09272">
    <property type="entry name" value="RNase_HI_RT_Ty1"/>
    <property type="match status" value="1"/>
</dbReference>
<reference evidence="3" key="1">
    <citation type="submission" date="2018-02" db="EMBL/GenBank/DDBJ databases">
        <authorList>
            <person name="Cohen D.B."/>
            <person name="Kent A.D."/>
        </authorList>
    </citation>
    <scope>NUCLEOTIDE SEQUENCE</scope>
</reference>
<dbReference type="Pfam" id="PF25597">
    <property type="entry name" value="SH3_retrovirus"/>
    <property type="match status" value="1"/>
</dbReference>
<dbReference type="InterPro" id="IPR043502">
    <property type="entry name" value="DNA/RNA_pol_sf"/>
</dbReference>
<protein>
    <submittedName>
        <fullName evidence="3">Uncharacterized protein</fullName>
    </submittedName>
</protein>
<feature type="domain" description="Retroviral polymerase SH3-like" evidence="2">
    <location>
        <begin position="17"/>
        <end position="78"/>
    </location>
</feature>
<evidence type="ECO:0000259" key="2">
    <source>
        <dbReference type="Pfam" id="PF25597"/>
    </source>
</evidence>
<dbReference type="EMBL" id="OIVN01000134">
    <property type="protein sequence ID" value="SPC74911.1"/>
    <property type="molecule type" value="Genomic_DNA"/>
</dbReference>
<feature type="domain" description="Reverse transcriptase Ty1/copia-type" evidence="1">
    <location>
        <begin position="297"/>
        <end position="403"/>
    </location>
</feature>
<dbReference type="SUPFAM" id="SSF56672">
    <property type="entry name" value="DNA/RNA polymerases"/>
    <property type="match status" value="1"/>
</dbReference>
<evidence type="ECO:0000313" key="3">
    <source>
        <dbReference type="EMBL" id="SPC74911.1"/>
    </source>
</evidence>
<proteinExistence type="predicted"/>
<dbReference type="AlphaFoldDB" id="A0A2N9EJL4"/>
<gene>
    <name evidence="3" type="ORF">FSB_LOCUS2793</name>
</gene>
<evidence type="ECO:0000259" key="1">
    <source>
        <dbReference type="Pfam" id="PF07727"/>
    </source>
</evidence>
<dbReference type="InterPro" id="IPR013103">
    <property type="entry name" value="RVT_2"/>
</dbReference>
<dbReference type="PANTHER" id="PTHR11439:SF498">
    <property type="entry name" value="DNAK FAMILY PROTEIN"/>
    <property type="match status" value="1"/>
</dbReference>
<dbReference type="InterPro" id="IPR057670">
    <property type="entry name" value="SH3_retrovirus"/>
</dbReference>
<name>A0A2N9EJL4_FAGSY</name>
<sequence>MLFHIKLNYSHLRVFGCLCYASTLAQNRSKFDPRASKCIFLGYPYGVKGYKVMDLMTYRVFISRDVVFHENSFPFHNLNSKVSQIDPFATLVLPSYIAEPNLHQPPAFTVLASDFSVLSPSDTASGFFAPTIASISPALPMPNSLPSPSPALPISDTTIAPAPNIAYVESVFPTSGIASVKSAPDMTLIYPVVNTIKCTRSSHPPRYLHDYHCNLAASPSPALSIPKDKVPALSSSDIEPQFYHQAVKSPEWKDAMQAKLAALEANHTWSITHLPSHKTSIGCKWVYKIKHKADGSIERMLLAVAAVKNWHIAQLDVNNAFLYGELNKKVYMNLPPGFHSKGGHSHMVCKLHKSLYGLKQAYRQWFEKFSSTLIQHGFVQSKANYSMFTQKSGPSFTVLLVKYALEIIADAGMLGCKPSKFPMEQQCKLSKTEGVLVQEPSTYRRLVGRLLYLTLTRPDITYAVHRLSQYMDQPREPHLQAAYRVLQYVKATPGKCLFFSSKYELHLKGFTDSDWASCPDTRRSVTGYCIFLGDSLISWKSKKQTTISRSSAEAEYRAMAVAVCEIVWLLSIFKDLRIPHPQATSLFCDSQAALHIASNPLFLSNCCAVIDQPRVEDGELSKVVTAGTSWQSSQQ</sequence>
<accession>A0A2N9EJL4</accession>